<evidence type="ECO:0000256" key="5">
    <source>
        <dbReference type="ARBA" id="ARBA00022630"/>
    </source>
</evidence>
<dbReference type="SUPFAM" id="SSF56425">
    <property type="entry name" value="Succinate dehydrogenase/fumarate reductase flavoprotein, catalytic domain"/>
    <property type="match status" value="1"/>
</dbReference>
<dbReference type="GO" id="GO:0010181">
    <property type="term" value="F:FMN binding"/>
    <property type="evidence" value="ECO:0007669"/>
    <property type="project" value="InterPro"/>
</dbReference>
<dbReference type="Gene3D" id="3.90.700.10">
    <property type="entry name" value="Succinate dehydrogenase/fumarate reductase flavoprotein, catalytic domain"/>
    <property type="match status" value="1"/>
</dbReference>
<dbReference type="Pfam" id="PF04205">
    <property type="entry name" value="FMN_bind"/>
    <property type="match status" value="1"/>
</dbReference>
<gene>
    <name evidence="12" type="ORF">FYJ51_05035</name>
</gene>
<evidence type="ECO:0000259" key="11">
    <source>
        <dbReference type="SMART" id="SM00900"/>
    </source>
</evidence>
<dbReference type="RefSeq" id="WP_154503975.1">
    <property type="nucleotide sequence ID" value="NZ_VUMN01000009.1"/>
</dbReference>
<dbReference type="SUPFAM" id="SSF51905">
    <property type="entry name" value="FAD/NAD(P)-binding domain"/>
    <property type="match status" value="1"/>
</dbReference>
<dbReference type="InterPro" id="IPR007329">
    <property type="entry name" value="FMN-bd"/>
</dbReference>
<evidence type="ECO:0000256" key="4">
    <source>
        <dbReference type="ARBA" id="ARBA00015872"/>
    </source>
</evidence>
<keyword evidence="10" id="KW-0732">Signal</keyword>
<keyword evidence="5" id="KW-0285">Flavoprotein</keyword>
<dbReference type="InterPro" id="IPR036188">
    <property type="entry name" value="FAD/NAD-bd_sf"/>
</dbReference>
<evidence type="ECO:0000256" key="3">
    <source>
        <dbReference type="ARBA" id="ARBA00013137"/>
    </source>
</evidence>
<dbReference type="PANTHER" id="PTHR43400:SF10">
    <property type="entry name" value="3-OXOSTEROID 1-DEHYDROGENASE"/>
    <property type="match status" value="1"/>
</dbReference>
<dbReference type="GO" id="GO:0008202">
    <property type="term" value="P:steroid metabolic process"/>
    <property type="evidence" value="ECO:0007669"/>
    <property type="project" value="UniProtKB-ARBA"/>
</dbReference>
<evidence type="ECO:0000313" key="12">
    <source>
        <dbReference type="EMBL" id="MSS58267.1"/>
    </source>
</evidence>
<feature type="signal peptide" evidence="10">
    <location>
        <begin position="1"/>
        <end position="27"/>
    </location>
</feature>
<dbReference type="GO" id="GO:0016020">
    <property type="term" value="C:membrane"/>
    <property type="evidence" value="ECO:0007669"/>
    <property type="project" value="InterPro"/>
</dbReference>
<comment type="cofactor">
    <cofactor evidence="1">
        <name>FMN</name>
        <dbReference type="ChEBI" id="CHEBI:58210"/>
    </cofactor>
</comment>
<dbReference type="GO" id="GO:0033765">
    <property type="term" value="F:steroid dehydrogenase activity, acting on the CH-CH group of donors"/>
    <property type="evidence" value="ECO:0007669"/>
    <property type="project" value="UniProtKB-ARBA"/>
</dbReference>
<dbReference type="InterPro" id="IPR003953">
    <property type="entry name" value="FAD-dep_OxRdtase_2_FAD-bd"/>
</dbReference>
<dbReference type="Gene3D" id="3.90.1010.20">
    <property type="match status" value="1"/>
</dbReference>
<dbReference type="SMART" id="SM00900">
    <property type="entry name" value="FMN_bind"/>
    <property type="match status" value="1"/>
</dbReference>
<dbReference type="EMBL" id="VUMN01000009">
    <property type="protein sequence ID" value="MSS58267.1"/>
    <property type="molecule type" value="Genomic_DNA"/>
</dbReference>
<dbReference type="InterPro" id="IPR050315">
    <property type="entry name" value="FAD-oxidoreductase_2"/>
</dbReference>
<feature type="compositionally biased region" description="Low complexity" evidence="9">
    <location>
        <begin position="669"/>
        <end position="685"/>
    </location>
</feature>
<protein>
    <recommendedName>
        <fullName evidence="4">Urocanate reductase</fullName>
        <ecNumber evidence="3">1.3.99.33</ecNumber>
    </recommendedName>
</protein>
<organism evidence="12 13">
    <name type="scientific">Stecheria intestinalis</name>
    <dbReference type="NCBI Taxonomy" id="2606630"/>
    <lineage>
        <taxon>Bacteria</taxon>
        <taxon>Bacillati</taxon>
        <taxon>Bacillota</taxon>
        <taxon>Erysipelotrichia</taxon>
        <taxon>Erysipelotrichales</taxon>
        <taxon>Erysipelotrichaceae</taxon>
        <taxon>Stecheria</taxon>
    </lineage>
</organism>
<evidence type="ECO:0000256" key="1">
    <source>
        <dbReference type="ARBA" id="ARBA00001917"/>
    </source>
</evidence>
<keyword evidence="13" id="KW-1185">Reference proteome</keyword>
<dbReference type="InterPro" id="IPR027477">
    <property type="entry name" value="Succ_DH/fumarate_Rdtase_cat_sf"/>
</dbReference>
<dbReference type="Pfam" id="PF00890">
    <property type="entry name" value="FAD_binding_2"/>
    <property type="match status" value="1"/>
</dbReference>
<keyword evidence="7" id="KW-0560">Oxidoreductase</keyword>
<dbReference type="EC" id="1.3.99.33" evidence="3"/>
<evidence type="ECO:0000313" key="13">
    <source>
        <dbReference type="Proteomes" id="UP000461880"/>
    </source>
</evidence>
<sequence length="685" mass="72175">MKKAFKTLLAGVMAFAMVGCSSSSGTAESTASAASSASSVKDGTYTASAEGFGGNDVTVTITVEGGKITNTTVDASTQSADYGQKAADTLAQEVMDGQTYDIDIAAGATMTRNGVSEAVKDCMEQAGFDVDALAASSTATGEDETVDTDVLVIGMGASGSTAALKAAESGAKVLGVEATQTLGGMGNAAQGMFAVGSVEQKDRYGEDGETTDEEYWYNHFMESTDNLGNAKLIRRFISEAKNTVSYMLNHGVGFFLSKTPQQIAHFDTEVVYHRWNNADPFKYIGEALDENGVEIRYGTTATELITDSDGAVVGAKCTKPDGGTLTVNAKSVIVSTGSFANNPELMEETLGEEVYNNALVMAGSKLPGIEMMWNAGAARGELLTMNHGVNTKNVTETVSELTLNTPILWVNGRGKRFMNEDLLKDTVEFSSAVITQGGVAYTIVDQATADRWCDQTQENTGTWIHYWDQHGIVVDGEPTIYHAPMAKADWDAGFQALQEAGEGGVFDTIEEVADFIGCDAADLQETIDNYNSYVKNGKDDEFFKDPEDLVYSVEEGPYYVTKGHSGVLGALGGVNTDEYLRVLNEQNKVIPNLYATGNNVSGISVAAYQNVEGVGLGFSLTSGRLAGAAAAENAGYTATEDTAELTELGQETMETATARGMDGNTAHGSSDSEASASPEASAEAN</sequence>
<feature type="chain" id="PRO_5038621284" description="Urocanate reductase" evidence="10">
    <location>
        <begin position="28"/>
        <end position="685"/>
    </location>
</feature>
<dbReference type="PANTHER" id="PTHR43400">
    <property type="entry name" value="FUMARATE REDUCTASE"/>
    <property type="match status" value="1"/>
</dbReference>
<comment type="cofactor">
    <cofactor evidence="2">
        <name>FAD</name>
        <dbReference type="ChEBI" id="CHEBI:57692"/>
    </cofactor>
</comment>
<dbReference type="PRINTS" id="PR00411">
    <property type="entry name" value="PNDRDTASEI"/>
</dbReference>
<comment type="caution">
    <text evidence="12">The sequence shown here is derived from an EMBL/GenBank/DDBJ whole genome shotgun (WGS) entry which is preliminary data.</text>
</comment>
<dbReference type="AlphaFoldDB" id="A0A7X2NRN1"/>
<dbReference type="Proteomes" id="UP000461880">
    <property type="component" value="Unassembled WGS sequence"/>
</dbReference>
<evidence type="ECO:0000256" key="7">
    <source>
        <dbReference type="ARBA" id="ARBA00023002"/>
    </source>
</evidence>
<evidence type="ECO:0000256" key="9">
    <source>
        <dbReference type="SAM" id="MobiDB-lite"/>
    </source>
</evidence>
<dbReference type="PROSITE" id="PS51257">
    <property type="entry name" value="PROKAR_LIPOPROTEIN"/>
    <property type="match status" value="1"/>
</dbReference>
<name>A0A7X2NRN1_9FIRM</name>
<comment type="catalytic activity">
    <reaction evidence="8">
        <text>dihydrourocanate + A = urocanate + AH2</text>
        <dbReference type="Rhea" id="RHEA:36059"/>
        <dbReference type="ChEBI" id="CHEBI:13193"/>
        <dbReference type="ChEBI" id="CHEBI:17499"/>
        <dbReference type="ChEBI" id="CHEBI:27247"/>
        <dbReference type="ChEBI" id="CHEBI:72991"/>
        <dbReference type="EC" id="1.3.99.33"/>
    </reaction>
</comment>
<evidence type="ECO:0000256" key="10">
    <source>
        <dbReference type="SAM" id="SignalP"/>
    </source>
</evidence>
<evidence type="ECO:0000256" key="2">
    <source>
        <dbReference type="ARBA" id="ARBA00001974"/>
    </source>
</evidence>
<feature type="region of interest" description="Disordered" evidence="9">
    <location>
        <begin position="652"/>
        <end position="685"/>
    </location>
</feature>
<accession>A0A7X2NRN1</accession>
<dbReference type="Gene3D" id="3.50.50.60">
    <property type="entry name" value="FAD/NAD(P)-binding domain"/>
    <property type="match status" value="2"/>
</dbReference>
<evidence type="ECO:0000256" key="6">
    <source>
        <dbReference type="ARBA" id="ARBA00022827"/>
    </source>
</evidence>
<reference evidence="12 13" key="1">
    <citation type="submission" date="2019-08" db="EMBL/GenBank/DDBJ databases">
        <title>In-depth cultivation of the pig gut microbiome towards novel bacterial diversity and tailored functional studies.</title>
        <authorList>
            <person name="Wylensek D."/>
            <person name="Hitch T.C.A."/>
            <person name="Clavel T."/>
        </authorList>
    </citation>
    <scope>NUCLEOTIDE SEQUENCE [LARGE SCALE GENOMIC DNA]</scope>
    <source>
        <strain evidence="12 13">Oil+RF-744-GAM-WT-6</strain>
    </source>
</reference>
<evidence type="ECO:0000256" key="8">
    <source>
        <dbReference type="ARBA" id="ARBA00049922"/>
    </source>
</evidence>
<feature type="domain" description="FMN-binding" evidence="11">
    <location>
        <begin position="51"/>
        <end position="126"/>
    </location>
</feature>
<keyword evidence="6" id="KW-0274">FAD</keyword>
<proteinExistence type="predicted"/>